<evidence type="ECO:0000256" key="4">
    <source>
        <dbReference type="ARBA" id="ARBA00023204"/>
    </source>
</evidence>
<sequence length="208" mass="22997">MGVEPEPEPAQWQSPFARTQYSAAPYPPPPHGPIPPSNSLGGSSINSFTGLSPQNSERVDRIQSILSKKLGPEYLSTRQGGGGTKLTYIEGWRVINLANDIFGYNGWYTEIKEINIDFVDFNEETKRYCMGVSAIVRVRLQDGASHEDVGYGKLENTKSKADGLDKCKKEAVTDALKRTLRNFGSLLGNCLYDKQYTAEVGKMKAQKV</sequence>
<dbReference type="InParanoid" id="A0A1Y2G4J1"/>
<evidence type="ECO:0000256" key="5">
    <source>
        <dbReference type="SAM" id="MobiDB-lite"/>
    </source>
</evidence>
<dbReference type="Pfam" id="PF04098">
    <property type="entry name" value="Rad52_Rad22"/>
    <property type="match status" value="1"/>
</dbReference>
<evidence type="ECO:0000313" key="6">
    <source>
        <dbReference type="EMBL" id="ORY92854.1"/>
    </source>
</evidence>
<feature type="compositionally biased region" description="Polar residues" evidence="5">
    <location>
        <begin position="37"/>
        <end position="56"/>
    </location>
</feature>
<evidence type="ECO:0000256" key="1">
    <source>
        <dbReference type="ARBA" id="ARBA00006638"/>
    </source>
</evidence>
<dbReference type="Proteomes" id="UP000193467">
    <property type="component" value="Unassembled WGS sequence"/>
</dbReference>
<protein>
    <submittedName>
        <fullName evidence="6">Rad52/22 family double-strand break repair protein-domain-containing protein</fullName>
    </submittedName>
</protein>
<feature type="compositionally biased region" description="Pro residues" evidence="5">
    <location>
        <begin position="25"/>
        <end position="36"/>
    </location>
</feature>
<proteinExistence type="inferred from homology"/>
<accession>A0A1Y2G4J1</accession>
<dbReference type="OrthoDB" id="206565at2759"/>
<feature type="non-terminal residue" evidence="6">
    <location>
        <position position="208"/>
    </location>
</feature>
<evidence type="ECO:0000256" key="3">
    <source>
        <dbReference type="ARBA" id="ARBA00023172"/>
    </source>
</evidence>
<dbReference type="AlphaFoldDB" id="A0A1Y2G4J1"/>
<dbReference type="GO" id="GO:0005634">
    <property type="term" value="C:nucleus"/>
    <property type="evidence" value="ECO:0007669"/>
    <property type="project" value="InterPro"/>
</dbReference>
<evidence type="ECO:0000256" key="2">
    <source>
        <dbReference type="ARBA" id="ARBA00022763"/>
    </source>
</evidence>
<dbReference type="FunFam" id="3.30.390.80:FF:000001">
    <property type="entry name" value="DNA repair protein RAD52 homolog"/>
    <property type="match status" value="1"/>
</dbReference>
<dbReference type="EMBL" id="MCGR01000001">
    <property type="protein sequence ID" value="ORY92854.1"/>
    <property type="molecule type" value="Genomic_DNA"/>
</dbReference>
<dbReference type="GO" id="GO:0003697">
    <property type="term" value="F:single-stranded DNA binding"/>
    <property type="evidence" value="ECO:0007669"/>
    <property type="project" value="UniProtKB-ARBA"/>
</dbReference>
<dbReference type="InterPro" id="IPR041247">
    <property type="entry name" value="Rad52_fam"/>
</dbReference>
<dbReference type="GO" id="GO:0045002">
    <property type="term" value="P:double-strand break repair via single-strand annealing"/>
    <property type="evidence" value="ECO:0007669"/>
    <property type="project" value="InterPro"/>
</dbReference>
<dbReference type="STRING" id="106004.A0A1Y2G4J1"/>
<dbReference type="PANTHER" id="PTHR12132:SF1">
    <property type="entry name" value="DNA REPAIR PROTEIN RAD52 HOMOLOG"/>
    <property type="match status" value="1"/>
</dbReference>
<gene>
    <name evidence="6" type="ORF">BCR35DRAFT_260362</name>
</gene>
<dbReference type="InterPro" id="IPR004585">
    <property type="entry name" value="DNA_recomb/repair_Rad52"/>
</dbReference>
<feature type="region of interest" description="Disordered" evidence="5">
    <location>
        <begin position="1"/>
        <end position="56"/>
    </location>
</feature>
<dbReference type="InterPro" id="IPR007232">
    <property type="entry name" value="Rad52_Rad59_Rad22"/>
</dbReference>
<comment type="similarity">
    <text evidence="1">Belongs to the RAD52 family.</text>
</comment>
<dbReference type="SUPFAM" id="SSF54768">
    <property type="entry name" value="dsRNA-binding domain-like"/>
    <property type="match status" value="1"/>
</dbReference>
<organism evidence="6 7">
    <name type="scientific">Leucosporidium creatinivorum</name>
    <dbReference type="NCBI Taxonomy" id="106004"/>
    <lineage>
        <taxon>Eukaryota</taxon>
        <taxon>Fungi</taxon>
        <taxon>Dikarya</taxon>
        <taxon>Basidiomycota</taxon>
        <taxon>Pucciniomycotina</taxon>
        <taxon>Microbotryomycetes</taxon>
        <taxon>Leucosporidiales</taxon>
        <taxon>Leucosporidium</taxon>
    </lineage>
</organism>
<dbReference type="GO" id="GO:0000730">
    <property type="term" value="P:DNA recombinase assembly"/>
    <property type="evidence" value="ECO:0007669"/>
    <property type="project" value="InterPro"/>
</dbReference>
<comment type="caution">
    <text evidence="6">The sequence shown here is derived from an EMBL/GenBank/DDBJ whole genome shotgun (WGS) entry which is preliminary data.</text>
</comment>
<feature type="compositionally biased region" description="Polar residues" evidence="5">
    <location>
        <begin position="11"/>
        <end position="22"/>
    </location>
</feature>
<keyword evidence="2" id="KW-0227">DNA damage</keyword>
<keyword evidence="3" id="KW-0233">DNA recombination</keyword>
<name>A0A1Y2G4J1_9BASI</name>
<reference evidence="6 7" key="1">
    <citation type="submission" date="2016-07" db="EMBL/GenBank/DDBJ databases">
        <title>Pervasive Adenine N6-methylation of Active Genes in Fungi.</title>
        <authorList>
            <consortium name="DOE Joint Genome Institute"/>
            <person name="Mondo S.J."/>
            <person name="Dannebaum R.O."/>
            <person name="Kuo R.C."/>
            <person name="Labutti K."/>
            <person name="Haridas S."/>
            <person name="Kuo A."/>
            <person name="Salamov A."/>
            <person name="Ahrendt S.R."/>
            <person name="Lipzen A."/>
            <person name="Sullivan W."/>
            <person name="Andreopoulos W.B."/>
            <person name="Clum A."/>
            <person name="Lindquist E."/>
            <person name="Daum C."/>
            <person name="Ramamoorthy G.K."/>
            <person name="Gryganskyi A."/>
            <person name="Culley D."/>
            <person name="Magnuson J.K."/>
            <person name="James T.Y."/>
            <person name="O'Malley M.A."/>
            <person name="Stajich J.E."/>
            <person name="Spatafora J.W."/>
            <person name="Visel A."/>
            <person name="Grigoriev I.V."/>
        </authorList>
    </citation>
    <scope>NUCLEOTIDE SEQUENCE [LARGE SCALE GENOMIC DNA]</scope>
    <source>
        <strain evidence="6 7">62-1032</strain>
    </source>
</reference>
<dbReference type="NCBIfam" id="TIGR00607">
    <property type="entry name" value="rad52"/>
    <property type="match status" value="1"/>
</dbReference>
<dbReference type="InterPro" id="IPR042525">
    <property type="entry name" value="Rad52_Rad59_Rad22_sf"/>
</dbReference>
<dbReference type="GO" id="GO:0006312">
    <property type="term" value="P:mitotic recombination"/>
    <property type="evidence" value="ECO:0007669"/>
    <property type="project" value="TreeGrafter"/>
</dbReference>
<dbReference type="PANTHER" id="PTHR12132">
    <property type="entry name" value="DNA REPAIR AND RECOMBINATION PROTEIN RAD52, RAD59"/>
    <property type="match status" value="1"/>
</dbReference>
<evidence type="ECO:0000313" key="7">
    <source>
        <dbReference type="Proteomes" id="UP000193467"/>
    </source>
</evidence>
<dbReference type="Gene3D" id="3.30.390.80">
    <property type="entry name" value="DNA repair protein Rad52/59/22"/>
    <property type="match status" value="1"/>
</dbReference>
<keyword evidence="7" id="KW-1185">Reference proteome</keyword>
<keyword evidence="4" id="KW-0234">DNA repair</keyword>